<feature type="region of interest" description="Disordered" evidence="2">
    <location>
        <begin position="1030"/>
        <end position="1050"/>
    </location>
</feature>
<dbReference type="InterPro" id="IPR010090">
    <property type="entry name" value="Phage_tape_meas"/>
</dbReference>
<sequence>MSPAFTSTTPISAHSAPLMNSAAGVQGPRSVLGDFIPPLNYISEADVSNRTIVTRLRAEMAQFKREWDSGTKSVTAAADAMDRAAKKAGGASKVIDESGTAVGRLTASLRNNRAEWDTVGTSLLRTGAALTALSVLTVKAAMDWESAWTGVTKTTSGSERQMAQLEAGLRGLAKTLPESHAGIAAVAEAAGQLGVKRENIVGFTKTMVDLGETTNLTADEAATSLAQFMNIMGTAPDMVDNLGSSLVALGNDGASTEREILEMAQRIAGAGKIVGLSEGDVLGLSNALASVGIEADAGGSSVSAILIDISKAVATNSDDLAKWAAVSGMSVDEFAAKWKTSPAEGFAAFTEGLGEVNAAGGDVFSTLEQLGQTDIRVTRALLGMAASGDLLRNSFRTGNVEMERNNALSAEAEKRYDTAAAKAQIAWNGIKDNAIDAGQAVLPVVAEVAEVVSNLASVFGQLPGPVKGGLGALTGVAGVSLLAIGGLMKAAGAVSDFRSSLRELGGEAPRTGRALGLLARGLTVIAGAATAAKVLESWDHIDVAGVNKFTRGLLDAAKGSDKLLNSISSNGNSGIFGLNRNAVDGIADAFNKAADASGKVDLSFASDSDWDRAKGYVEQVDQALVSLVQSGAVEDAAAAFAYLRDETGKSGKELQKLLPGYTDTLEGIDVQQKLAGDSAQKLGGDLDALSPEAQKAKDDLEQLKQSTTEVALSFLDFTKGLDSNKLSYKEWVKGLQEMAEAQRNWQDNMLTAQTLGATDETLAKFRELGPAGAKMLDEMVKGGQSSIEEFNALMGDAELSAGRFSTAITGKLAEIPAEIRTAFVASGDRGAIQKAAAVAHEYELTPSEVKTVLKANDWATADIKAVLAHMAELDRKEANPKVGVDIGGALGQINLLQRTINGMNGKTIRVAVKGGTGGGITQDADGSIHTPRGRITRFANGGMRDVRDQHVAEIAPAGAMRLWAEPETGGEAYIPLSAAKRPRSRSIAEQTVQILGGTIQWFADGGINPASKLDIKQAEIQVRDIQRSLNETEKYGKKPKKGKDTRPRRRVLRGADRELAELQLAEAKRELRDLKNDKAYKTDQAEKAAEAAEKARDDAQKIADEAAAEAERVESNRLSVKAGYASNFKIGSLSSTAAVDRTLERTLADAGTFLGLLGDLKSKGASPWLLQQLVEAGPTKSAIKLARQYATDSAALARVNATASQIDSLTNSYANLVTNPAFTAPQAWSSGVSTQSVSKSYEINAYSPAEVAAEFYRLIRFHEQNEAMEADA</sequence>
<evidence type="ECO:0000313" key="5">
    <source>
        <dbReference type="Proteomes" id="UP000265581"/>
    </source>
</evidence>
<evidence type="ECO:0000256" key="2">
    <source>
        <dbReference type="SAM" id="MobiDB-lite"/>
    </source>
</evidence>
<evidence type="ECO:0000259" key="3">
    <source>
        <dbReference type="Pfam" id="PF10145"/>
    </source>
</evidence>
<dbReference type="NCBIfam" id="TIGR01760">
    <property type="entry name" value="tape_meas_TP901"/>
    <property type="match status" value="1"/>
</dbReference>
<organism evidence="4 5">
    <name type="scientific">Aeromicrobium endophyticum</name>
    <dbReference type="NCBI Taxonomy" id="2292704"/>
    <lineage>
        <taxon>Bacteria</taxon>
        <taxon>Bacillati</taxon>
        <taxon>Actinomycetota</taxon>
        <taxon>Actinomycetes</taxon>
        <taxon>Propionibacteriales</taxon>
        <taxon>Nocardioidaceae</taxon>
        <taxon>Aeromicrobium</taxon>
    </lineage>
</organism>
<keyword evidence="1" id="KW-1188">Viral release from host cell</keyword>
<accession>A0A371PCG1</accession>
<dbReference type="PANTHER" id="PTHR37813:SF1">
    <property type="entry name" value="FELS-2 PROPHAGE PROTEIN"/>
    <property type="match status" value="1"/>
</dbReference>
<protein>
    <submittedName>
        <fullName evidence="4">Phage tail tape measure protein</fullName>
    </submittedName>
</protein>
<dbReference type="PANTHER" id="PTHR37813">
    <property type="entry name" value="FELS-2 PROPHAGE PROTEIN"/>
    <property type="match status" value="1"/>
</dbReference>
<dbReference type="AlphaFoldDB" id="A0A371PCG1"/>
<dbReference type="Proteomes" id="UP000265581">
    <property type="component" value="Unassembled WGS sequence"/>
</dbReference>
<gene>
    <name evidence="4" type="ORF">DX116_08935</name>
</gene>
<comment type="caution">
    <text evidence="4">The sequence shown here is derived from an EMBL/GenBank/DDBJ whole genome shotgun (WGS) entry which is preliminary data.</text>
</comment>
<keyword evidence="5" id="KW-1185">Reference proteome</keyword>
<name>A0A371PCG1_9ACTN</name>
<evidence type="ECO:0000256" key="1">
    <source>
        <dbReference type="ARBA" id="ARBA00022612"/>
    </source>
</evidence>
<feature type="compositionally biased region" description="Basic residues" evidence="2">
    <location>
        <begin position="1037"/>
        <end position="1050"/>
    </location>
</feature>
<dbReference type="Pfam" id="PF10145">
    <property type="entry name" value="PhageMin_Tail"/>
    <property type="match status" value="1"/>
</dbReference>
<feature type="domain" description="Phage tail tape measure protein" evidence="3">
    <location>
        <begin position="170"/>
        <end position="356"/>
    </location>
</feature>
<dbReference type="EMBL" id="QUBR01000001">
    <property type="protein sequence ID" value="REK73641.1"/>
    <property type="molecule type" value="Genomic_DNA"/>
</dbReference>
<evidence type="ECO:0000313" key="4">
    <source>
        <dbReference type="EMBL" id="REK73641.1"/>
    </source>
</evidence>
<reference evidence="4 5" key="1">
    <citation type="submission" date="2018-08" db="EMBL/GenBank/DDBJ databases">
        <title>Aeromicrobium sp. M2KJ-4, whole genome shotgun sequence.</title>
        <authorList>
            <person name="Tuo L."/>
        </authorList>
    </citation>
    <scope>NUCLEOTIDE SEQUENCE [LARGE SCALE GENOMIC DNA]</scope>
    <source>
        <strain evidence="4 5">M2KJ-4</strain>
    </source>
</reference>
<proteinExistence type="predicted"/>